<dbReference type="InterPro" id="IPR019563">
    <property type="entry name" value="GH97_catalytic"/>
</dbReference>
<dbReference type="Proteomes" id="UP000319143">
    <property type="component" value="Unassembled WGS sequence"/>
</dbReference>
<dbReference type="InterPro" id="IPR029483">
    <property type="entry name" value="GH97_C"/>
</dbReference>
<dbReference type="PANTHER" id="PTHR35803:SF3">
    <property type="entry name" value="ALPHA-GLUCOSIDASE"/>
    <property type="match status" value="1"/>
</dbReference>
<protein>
    <submittedName>
        <fullName evidence="5">Retaining alpha-galactosidase</fullName>
        <ecNumber evidence="5">3.2.1.22</ecNumber>
    </submittedName>
</protein>
<keyword evidence="1" id="KW-0732">Signal</keyword>
<feature type="chain" id="PRO_5023031558" evidence="1">
    <location>
        <begin position="30"/>
        <end position="636"/>
    </location>
</feature>
<dbReference type="Gene3D" id="2.70.98.10">
    <property type="match status" value="1"/>
</dbReference>
<comment type="caution">
    <text evidence="5">The sequence shown here is derived from an EMBL/GenBank/DDBJ whole genome shotgun (WGS) entry which is preliminary data.</text>
</comment>
<dbReference type="Gene3D" id="3.20.20.70">
    <property type="entry name" value="Aldolase class I"/>
    <property type="match status" value="1"/>
</dbReference>
<reference evidence="5 6" key="1">
    <citation type="submission" date="2019-02" db="EMBL/GenBank/DDBJ databases">
        <title>Deep-cultivation of Planctomycetes and their phenomic and genomic characterization uncovers novel biology.</title>
        <authorList>
            <person name="Wiegand S."/>
            <person name="Jogler M."/>
            <person name="Boedeker C."/>
            <person name="Pinto D."/>
            <person name="Vollmers J."/>
            <person name="Rivas-Marin E."/>
            <person name="Kohn T."/>
            <person name="Peeters S.H."/>
            <person name="Heuer A."/>
            <person name="Rast P."/>
            <person name="Oberbeckmann S."/>
            <person name="Bunk B."/>
            <person name="Jeske O."/>
            <person name="Meyerdierks A."/>
            <person name="Storesund J.E."/>
            <person name="Kallscheuer N."/>
            <person name="Luecker S."/>
            <person name="Lage O.M."/>
            <person name="Pohl T."/>
            <person name="Merkel B.J."/>
            <person name="Hornburger P."/>
            <person name="Mueller R.-W."/>
            <person name="Bruemmer F."/>
            <person name="Labrenz M."/>
            <person name="Spormann A.M."/>
            <person name="Op Den Camp H."/>
            <person name="Overmann J."/>
            <person name="Amann R."/>
            <person name="Jetten M.S.M."/>
            <person name="Mascher T."/>
            <person name="Medema M.H."/>
            <person name="Devos D.P."/>
            <person name="Kaster A.-K."/>
            <person name="Ovreas L."/>
            <person name="Rohde M."/>
            <person name="Galperin M.Y."/>
            <person name="Jogler C."/>
        </authorList>
    </citation>
    <scope>NUCLEOTIDE SEQUENCE [LARGE SCALE GENOMIC DNA]</scope>
    <source>
        <strain evidence="5 6">Poly41</strain>
    </source>
</reference>
<dbReference type="InterPro" id="IPR017853">
    <property type="entry name" value="GH"/>
</dbReference>
<dbReference type="InterPro" id="IPR013785">
    <property type="entry name" value="Aldolase_TIM"/>
</dbReference>
<dbReference type="GO" id="GO:0030246">
    <property type="term" value="F:carbohydrate binding"/>
    <property type="evidence" value="ECO:0007669"/>
    <property type="project" value="InterPro"/>
</dbReference>
<dbReference type="OrthoDB" id="57532at2"/>
<sequence precursor="true">MNSDAFSKTSLHFLFLGMLVIACHANANAIELRSPDGLLVAEIDVNSDGGIKKLLTYRATWKGRPVLTDSQLGLDVEGMSGADGVRVVDVHTGSFDQTWTPICGERSMVRNHYNEVSLQLQALGQRPCTLQVTFRAFNEGLAFRYTLPQQSGLDQVTIEAEWSEFQFPADHKTWVAYRAQADYEEARLSEVKPGCERPLTIQADEDRYVAIGEAGLVDFARMKFAPLKGSPFGLVSHLDGQVQAKLPLSTPWRFVMVASRPGELIENNCLVLNLNEPCAIAEPSWIKPGKVIREVTLTTDGGKALVDFAVKRGLQYIHFDAGWYGHEYDDASDATTVTVDPKRSAGPLALQEVIAYAKQHEIGVILYVNRRALEKQLDEILPLYQSWGIAGVKYGFVNVGSQKWTTWLHDAIRKAADHQLMVDVHDEYRPTGFERTYPNLMTAEGIAGDETSPTNRNTLTLLYSRMLCGPADNTVCYFSSRVDKNATHAYQLAKAVCIYSPWQYLYWYDRPAAADEDRAEKFITDEPELEFFDALPTTWDETRVLQGEIGRYALIARRKGEQWFIGAMNSGTERTLIVPLDFLASGHSYVAHRYVDNPSIDTRTKVQIVRTPVDASSVLRVEMSSQGGQAIRIAPK</sequence>
<dbReference type="Pfam" id="PF14508">
    <property type="entry name" value="GH97_N"/>
    <property type="match status" value="1"/>
</dbReference>
<organism evidence="5 6">
    <name type="scientific">Novipirellula artificiosorum</name>
    <dbReference type="NCBI Taxonomy" id="2528016"/>
    <lineage>
        <taxon>Bacteria</taxon>
        <taxon>Pseudomonadati</taxon>
        <taxon>Planctomycetota</taxon>
        <taxon>Planctomycetia</taxon>
        <taxon>Pirellulales</taxon>
        <taxon>Pirellulaceae</taxon>
        <taxon>Novipirellula</taxon>
    </lineage>
</organism>
<accession>A0A5C6DZQ8</accession>
<dbReference type="GO" id="GO:0004557">
    <property type="term" value="F:alpha-galactosidase activity"/>
    <property type="evidence" value="ECO:0007669"/>
    <property type="project" value="UniProtKB-EC"/>
</dbReference>
<dbReference type="PANTHER" id="PTHR35803">
    <property type="entry name" value="GLUCAN 1,4-ALPHA-GLUCOSIDASE SUSB-RELATED"/>
    <property type="match status" value="1"/>
</dbReference>
<proteinExistence type="predicted"/>
<dbReference type="InterPro" id="IPR014718">
    <property type="entry name" value="GH-type_carb-bd"/>
</dbReference>
<evidence type="ECO:0000313" key="6">
    <source>
        <dbReference type="Proteomes" id="UP000319143"/>
    </source>
</evidence>
<feature type="domain" description="Glycosyl-hydrolase 97 C-terminal oligomerisation" evidence="4">
    <location>
        <begin position="538"/>
        <end position="633"/>
    </location>
</feature>
<gene>
    <name evidence="5" type="ORF">Poly41_04240</name>
</gene>
<dbReference type="EMBL" id="SJPV01000001">
    <property type="protein sequence ID" value="TWU42128.1"/>
    <property type="molecule type" value="Genomic_DNA"/>
</dbReference>
<evidence type="ECO:0000259" key="4">
    <source>
        <dbReference type="Pfam" id="PF14509"/>
    </source>
</evidence>
<dbReference type="InterPro" id="IPR052720">
    <property type="entry name" value="Glycosyl_hydrolase_97"/>
</dbReference>
<feature type="domain" description="Glycosyl-hydrolase 97 N-terminal" evidence="3">
    <location>
        <begin position="32"/>
        <end position="277"/>
    </location>
</feature>
<dbReference type="SUPFAM" id="SSF51445">
    <property type="entry name" value="(Trans)glycosidases"/>
    <property type="match status" value="1"/>
</dbReference>
<name>A0A5C6DZQ8_9BACT</name>
<keyword evidence="6" id="KW-1185">Reference proteome</keyword>
<dbReference type="InterPro" id="IPR029486">
    <property type="entry name" value="GH97_N"/>
</dbReference>
<dbReference type="Pfam" id="PF14509">
    <property type="entry name" value="GH97_C"/>
    <property type="match status" value="1"/>
</dbReference>
<feature type="signal peptide" evidence="1">
    <location>
        <begin position="1"/>
        <end position="29"/>
    </location>
</feature>
<evidence type="ECO:0000313" key="5">
    <source>
        <dbReference type="EMBL" id="TWU42128.1"/>
    </source>
</evidence>
<evidence type="ECO:0000256" key="1">
    <source>
        <dbReference type="SAM" id="SignalP"/>
    </source>
</evidence>
<dbReference type="EC" id="3.2.1.22" evidence="5"/>
<feature type="domain" description="Glycosyl-hydrolase 97 catalytic" evidence="2">
    <location>
        <begin position="297"/>
        <end position="446"/>
    </location>
</feature>
<dbReference type="RefSeq" id="WP_146524242.1">
    <property type="nucleotide sequence ID" value="NZ_SJPV01000001.1"/>
</dbReference>
<keyword evidence="5" id="KW-0326">Glycosidase</keyword>
<dbReference type="Pfam" id="PF10566">
    <property type="entry name" value="Glyco_hydro_97"/>
    <property type="match status" value="1"/>
</dbReference>
<dbReference type="AlphaFoldDB" id="A0A5C6DZQ8"/>
<evidence type="ECO:0000259" key="3">
    <source>
        <dbReference type="Pfam" id="PF14508"/>
    </source>
</evidence>
<keyword evidence="5" id="KW-0378">Hydrolase</keyword>
<evidence type="ECO:0000259" key="2">
    <source>
        <dbReference type="Pfam" id="PF10566"/>
    </source>
</evidence>